<protein>
    <submittedName>
        <fullName evidence="2">Uncharacterized protein</fullName>
    </submittedName>
</protein>
<organism evidence="2 3">
    <name type="scientific">Streptomyces caelestis</name>
    <dbReference type="NCBI Taxonomy" id="36816"/>
    <lineage>
        <taxon>Bacteria</taxon>
        <taxon>Bacillati</taxon>
        <taxon>Actinomycetota</taxon>
        <taxon>Actinomycetes</taxon>
        <taxon>Kitasatosporales</taxon>
        <taxon>Streptomycetaceae</taxon>
        <taxon>Streptomyces</taxon>
    </lineage>
</organism>
<evidence type="ECO:0000256" key="1">
    <source>
        <dbReference type="SAM" id="MobiDB-lite"/>
    </source>
</evidence>
<feature type="region of interest" description="Disordered" evidence="1">
    <location>
        <begin position="18"/>
        <end position="45"/>
    </location>
</feature>
<dbReference type="EMBL" id="JACHNE010000001">
    <property type="protein sequence ID" value="MBB5795403.1"/>
    <property type="molecule type" value="Genomic_DNA"/>
</dbReference>
<name>A0A7W9LTC0_9ACTN</name>
<gene>
    <name evidence="2" type="ORF">HDA41_003367</name>
</gene>
<dbReference type="AlphaFoldDB" id="A0A7W9LTC0"/>
<comment type="caution">
    <text evidence="2">The sequence shown here is derived from an EMBL/GenBank/DDBJ whole genome shotgun (WGS) entry which is preliminary data.</text>
</comment>
<evidence type="ECO:0000313" key="2">
    <source>
        <dbReference type="EMBL" id="MBB5795403.1"/>
    </source>
</evidence>
<accession>A0A7W9LTC0</accession>
<feature type="compositionally biased region" description="Polar residues" evidence="1">
    <location>
        <begin position="24"/>
        <end position="45"/>
    </location>
</feature>
<sequence length="45" mass="4815">MTSARIPVIDLSHWSTAAHDGAAGNNSRLRSTRPSKPPNSQAAMR</sequence>
<proteinExistence type="predicted"/>
<reference evidence="2 3" key="1">
    <citation type="submission" date="2020-08" db="EMBL/GenBank/DDBJ databases">
        <title>Sequencing the genomes of 1000 actinobacteria strains.</title>
        <authorList>
            <person name="Klenk H.-P."/>
        </authorList>
    </citation>
    <scope>NUCLEOTIDE SEQUENCE [LARGE SCALE GENOMIC DNA]</scope>
    <source>
        <strain evidence="2 3">DSM 40084</strain>
    </source>
</reference>
<evidence type="ECO:0000313" key="3">
    <source>
        <dbReference type="Proteomes" id="UP000590647"/>
    </source>
</evidence>
<dbReference type="Proteomes" id="UP000590647">
    <property type="component" value="Unassembled WGS sequence"/>
</dbReference>
<keyword evidence="3" id="KW-1185">Reference proteome</keyword>